<accession>I4AMJ4</accession>
<feature type="transmembrane region" description="Helical" evidence="2">
    <location>
        <begin position="189"/>
        <end position="210"/>
    </location>
</feature>
<dbReference type="Proteomes" id="UP000006054">
    <property type="component" value="Chromosome"/>
</dbReference>
<dbReference type="EMBL" id="CP003345">
    <property type="protein sequence ID" value="AFM05179.1"/>
    <property type="molecule type" value="Genomic_DNA"/>
</dbReference>
<evidence type="ECO:0000313" key="3">
    <source>
        <dbReference type="EMBL" id="AFM05179.1"/>
    </source>
</evidence>
<feature type="transmembrane region" description="Helical" evidence="2">
    <location>
        <begin position="160"/>
        <end position="177"/>
    </location>
</feature>
<evidence type="ECO:0000256" key="1">
    <source>
        <dbReference type="SAM" id="MobiDB-lite"/>
    </source>
</evidence>
<dbReference type="HOGENOM" id="CLU_1033465_0_0_10"/>
<feature type="region of interest" description="Disordered" evidence="1">
    <location>
        <begin position="1"/>
        <end position="33"/>
    </location>
</feature>
<dbReference type="AlphaFoldDB" id="I4AMJ4"/>
<evidence type="ECO:0000256" key="2">
    <source>
        <dbReference type="SAM" id="Phobius"/>
    </source>
</evidence>
<proteinExistence type="predicted"/>
<organism evidence="3 4">
    <name type="scientific">Bernardetia litoralis (strain ATCC 23117 / DSM 6794 / NBRC 15988 / NCIMB 1366 / Fx l1 / Sio-4)</name>
    <name type="common">Flexibacter litoralis</name>
    <dbReference type="NCBI Taxonomy" id="880071"/>
    <lineage>
        <taxon>Bacteria</taxon>
        <taxon>Pseudomonadati</taxon>
        <taxon>Bacteroidota</taxon>
        <taxon>Cytophagia</taxon>
        <taxon>Cytophagales</taxon>
        <taxon>Bernardetiaceae</taxon>
        <taxon>Bernardetia</taxon>
    </lineage>
</organism>
<protein>
    <submittedName>
        <fullName evidence="3">Uncharacterized protein</fullName>
    </submittedName>
</protein>
<keyword evidence="4" id="KW-1185">Reference proteome</keyword>
<name>I4AMJ4_BERLS</name>
<dbReference type="OrthoDB" id="762068at2"/>
<feature type="transmembrane region" description="Helical" evidence="2">
    <location>
        <begin position="243"/>
        <end position="261"/>
    </location>
</feature>
<keyword evidence="2" id="KW-0472">Membrane</keyword>
<dbReference type="PATRIC" id="fig|880071.3.peg.2813"/>
<feature type="transmembrane region" description="Helical" evidence="2">
    <location>
        <begin position="129"/>
        <end position="148"/>
    </location>
</feature>
<sequence length="269" mass="30281">MNYTIPTNDEQKLENTQEDINSTSTNDTMNKLSRNNSAFQPVETTSLSDLPSESPIAFDKSAILPLEELEVNYEWISSTVEFNQNNIQLNASETSEDSENNVTESDYLDESFTLSKKSSLSNMKSKSNLFLGIILSLIGALGAAYIWGKTTMLIDEYIEQHHYAFMAILVGLLAALGMRIGGRGHRPMFGIMTILIAVVGFFTGNVLAAVEPIVQSFQLSYIETFTTFDISHLWGFLKDRFEYVDIAFYALGLFFAYYFSFSKPKRLFS</sequence>
<keyword evidence="2" id="KW-0812">Transmembrane</keyword>
<feature type="compositionally biased region" description="Polar residues" evidence="1">
    <location>
        <begin position="18"/>
        <end position="33"/>
    </location>
</feature>
<reference evidence="4" key="1">
    <citation type="submission" date="2012-06" db="EMBL/GenBank/DDBJ databases">
        <title>The complete genome of Flexibacter litoralis DSM 6794.</title>
        <authorList>
            <person name="Lucas S."/>
            <person name="Copeland A."/>
            <person name="Lapidus A."/>
            <person name="Glavina del Rio T."/>
            <person name="Dalin E."/>
            <person name="Tice H."/>
            <person name="Bruce D."/>
            <person name="Goodwin L."/>
            <person name="Pitluck S."/>
            <person name="Peters L."/>
            <person name="Ovchinnikova G."/>
            <person name="Lu M."/>
            <person name="Kyrpides N."/>
            <person name="Mavromatis K."/>
            <person name="Ivanova N."/>
            <person name="Brettin T."/>
            <person name="Detter J.C."/>
            <person name="Han C."/>
            <person name="Larimer F."/>
            <person name="Land M."/>
            <person name="Hauser L."/>
            <person name="Markowitz V."/>
            <person name="Cheng J.-F."/>
            <person name="Hugenholtz P."/>
            <person name="Woyke T."/>
            <person name="Wu D."/>
            <person name="Spring S."/>
            <person name="Lang E."/>
            <person name="Kopitz M."/>
            <person name="Brambilla E."/>
            <person name="Klenk H.-P."/>
            <person name="Eisen J.A."/>
        </authorList>
    </citation>
    <scope>NUCLEOTIDE SEQUENCE [LARGE SCALE GENOMIC DNA]</scope>
    <source>
        <strain evidence="4">ATCC 23117 / DSM 6794 / NBRC 15988 / NCIMB 1366 / Sio-4</strain>
    </source>
</reference>
<dbReference type="RefSeq" id="WP_014798614.1">
    <property type="nucleotide sequence ID" value="NC_018018.1"/>
</dbReference>
<evidence type="ECO:0000313" key="4">
    <source>
        <dbReference type="Proteomes" id="UP000006054"/>
    </source>
</evidence>
<dbReference type="eggNOG" id="ENOG5030K3G">
    <property type="taxonomic scope" value="Bacteria"/>
</dbReference>
<gene>
    <name evidence="3" type="ordered locus">Fleli_2826</name>
</gene>
<keyword evidence="2" id="KW-1133">Transmembrane helix</keyword>
<dbReference type="KEGG" id="fli:Fleli_2826"/>